<dbReference type="OrthoDB" id="9805115at2"/>
<sequence length="274" mass="30525">MSETTTTQEAIGDEQRLVAEIRRFSAAPFDARPAQTATESDLDLRLFRTTYLPSFVAAESLEDNQRPVEADLAWLRLTTPGGMPTNLGVLAVGKDPSAHVPGAYVQFVRYQGLDLGSPVGDQHELRGNLVGTATRLSALLSANLRSKLTEGEGLFREETLPDYPLEALRETCMNALMHRDYEKSNAPVRIAWFDDRIEVTNPGGPYGQVRVDNFDRVNDYRNPGLARAMKALGYVNRFGRGIWRIRSAMARAGSPVPEFRVDEGSWCVVLRKWP</sequence>
<dbReference type="PANTHER" id="PTHR30595">
    <property type="entry name" value="GLPR-RELATED TRANSCRIPTIONAL REPRESSOR"/>
    <property type="match status" value="1"/>
</dbReference>
<protein>
    <submittedName>
        <fullName evidence="1">TetR family transcriptional regulator</fullName>
    </submittedName>
</protein>
<keyword evidence="2" id="KW-1185">Reference proteome</keyword>
<evidence type="ECO:0000313" key="2">
    <source>
        <dbReference type="Proteomes" id="UP000318578"/>
    </source>
</evidence>
<name>A0A558A8Q5_9PSEU</name>
<comment type="caution">
    <text evidence="1">The sequence shown here is derived from an EMBL/GenBank/DDBJ whole genome shotgun (WGS) entry which is preliminary data.</text>
</comment>
<evidence type="ECO:0000313" key="1">
    <source>
        <dbReference type="EMBL" id="TVT20641.1"/>
    </source>
</evidence>
<dbReference type="Pfam" id="PF13749">
    <property type="entry name" value="HATPase_c_4"/>
    <property type="match status" value="1"/>
</dbReference>
<proteinExistence type="predicted"/>
<dbReference type="EMBL" id="VJZA01000034">
    <property type="protein sequence ID" value="TVT20641.1"/>
    <property type="molecule type" value="Genomic_DNA"/>
</dbReference>
<accession>A0A558A8Q5</accession>
<dbReference type="PANTHER" id="PTHR30595:SF6">
    <property type="entry name" value="SCHLAFEN ALBA-2 DOMAIN-CONTAINING PROTEIN"/>
    <property type="match status" value="1"/>
</dbReference>
<organism evidence="1 2">
    <name type="scientific">Amycolatopsis acidiphila</name>
    <dbReference type="NCBI Taxonomy" id="715473"/>
    <lineage>
        <taxon>Bacteria</taxon>
        <taxon>Bacillati</taxon>
        <taxon>Actinomycetota</taxon>
        <taxon>Actinomycetes</taxon>
        <taxon>Pseudonocardiales</taxon>
        <taxon>Pseudonocardiaceae</taxon>
        <taxon>Amycolatopsis</taxon>
    </lineage>
</organism>
<dbReference type="Gene3D" id="3.30.565.60">
    <property type="match status" value="1"/>
</dbReference>
<gene>
    <name evidence="1" type="ORF">FNH06_19930</name>
</gene>
<dbReference type="InterPro" id="IPR038475">
    <property type="entry name" value="RecG_C_sf"/>
</dbReference>
<dbReference type="AlphaFoldDB" id="A0A558A8Q5"/>
<reference evidence="1 2" key="1">
    <citation type="submission" date="2019-07" db="EMBL/GenBank/DDBJ databases">
        <title>New species of Amycolatopsis and Streptomyces.</title>
        <authorList>
            <person name="Duangmal K."/>
            <person name="Teo W.F.A."/>
            <person name="Lipun K."/>
        </authorList>
    </citation>
    <scope>NUCLEOTIDE SEQUENCE [LARGE SCALE GENOMIC DNA]</scope>
    <source>
        <strain evidence="1 2">JCM 30562</strain>
    </source>
</reference>
<dbReference type="Proteomes" id="UP000318578">
    <property type="component" value="Unassembled WGS sequence"/>
</dbReference>